<proteinExistence type="predicted"/>
<sequence length="117" mass="13045">MDEIAGEISDFAKEAPAQIGKFVGKEKLKKLRKMKGMFVDTSYDVALTGVNFGLTVGTALAWNDYFKGVIKTLVGNGKKTNYALMYPIAMTLLTVIIFMILKYITNREVKPKLPDMD</sequence>
<dbReference type="Pfam" id="PF18898">
    <property type="entry name" value="DUF5654"/>
    <property type="match status" value="1"/>
</dbReference>
<accession>A0A6C0F5F3</accession>
<evidence type="ECO:0000256" key="1">
    <source>
        <dbReference type="SAM" id="Phobius"/>
    </source>
</evidence>
<protein>
    <submittedName>
        <fullName evidence="2">Uncharacterized protein</fullName>
    </submittedName>
</protein>
<evidence type="ECO:0000313" key="2">
    <source>
        <dbReference type="EMBL" id="QHT37037.1"/>
    </source>
</evidence>
<name>A0A6C0F5F3_9ZZZZ</name>
<feature type="transmembrane region" description="Helical" evidence="1">
    <location>
        <begin position="37"/>
        <end position="62"/>
    </location>
</feature>
<organism evidence="2">
    <name type="scientific">viral metagenome</name>
    <dbReference type="NCBI Taxonomy" id="1070528"/>
    <lineage>
        <taxon>unclassified sequences</taxon>
        <taxon>metagenomes</taxon>
        <taxon>organismal metagenomes</taxon>
    </lineage>
</organism>
<dbReference type="InterPro" id="IPR043713">
    <property type="entry name" value="DUF5654"/>
</dbReference>
<dbReference type="AlphaFoldDB" id="A0A6C0F5F3"/>
<dbReference type="EMBL" id="MN738789">
    <property type="protein sequence ID" value="QHT37037.1"/>
    <property type="molecule type" value="Genomic_DNA"/>
</dbReference>
<keyword evidence="1" id="KW-0812">Transmembrane</keyword>
<keyword evidence="1" id="KW-1133">Transmembrane helix</keyword>
<keyword evidence="1" id="KW-0472">Membrane</keyword>
<feature type="transmembrane region" description="Helical" evidence="1">
    <location>
        <begin position="82"/>
        <end position="104"/>
    </location>
</feature>
<reference evidence="2" key="1">
    <citation type="journal article" date="2020" name="Nature">
        <title>Giant virus diversity and host interactions through global metagenomics.</title>
        <authorList>
            <person name="Schulz F."/>
            <person name="Roux S."/>
            <person name="Paez-Espino D."/>
            <person name="Jungbluth S."/>
            <person name="Walsh D.A."/>
            <person name="Denef V.J."/>
            <person name="McMahon K.D."/>
            <person name="Konstantinidis K.T."/>
            <person name="Eloe-Fadrosh E.A."/>
            <person name="Kyrpides N.C."/>
            <person name="Woyke T."/>
        </authorList>
    </citation>
    <scope>NUCLEOTIDE SEQUENCE</scope>
    <source>
        <strain evidence="2">GVMAG-S-ERX555967-131</strain>
    </source>
</reference>